<protein>
    <submittedName>
        <fullName evidence="1">Uncharacterized protein</fullName>
    </submittedName>
</protein>
<accession>A0A1X2IVF7</accession>
<organism evidence="1 2">
    <name type="scientific">Absidia repens</name>
    <dbReference type="NCBI Taxonomy" id="90262"/>
    <lineage>
        <taxon>Eukaryota</taxon>
        <taxon>Fungi</taxon>
        <taxon>Fungi incertae sedis</taxon>
        <taxon>Mucoromycota</taxon>
        <taxon>Mucoromycotina</taxon>
        <taxon>Mucoromycetes</taxon>
        <taxon>Mucorales</taxon>
        <taxon>Cunninghamellaceae</taxon>
        <taxon>Absidia</taxon>
    </lineage>
</organism>
<comment type="caution">
    <text evidence="1">The sequence shown here is derived from an EMBL/GenBank/DDBJ whole genome shotgun (WGS) entry which is preliminary data.</text>
</comment>
<gene>
    <name evidence="1" type="ORF">BCR42DRAFT_403860</name>
</gene>
<sequence>MIRRIYNVVNEYQQLGLVSRLFDLATTEPLVLYHWIKSTTPGLEVDQAERQYTETISRQLGGIHHNSNMLKDDQEFEVIVANWVTMPFNAPSDWHHKRHAPKLHSYGHLNLHIFLYFYKYPY</sequence>
<keyword evidence="2" id="KW-1185">Reference proteome</keyword>
<dbReference type="Proteomes" id="UP000193560">
    <property type="component" value="Unassembled WGS sequence"/>
</dbReference>
<dbReference type="EMBL" id="MCGE01000003">
    <property type="protein sequence ID" value="ORZ23055.1"/>
    <property type="molecule type" value="Genomic_DNA"/>
</dbReference>
<dbReference type="AlphaFoldDB" id="A0A1X2IVF7"/>
<reference evidence="1 2" key="1">
    <citation type="submission" date="2016-07" db="EMBL/GenBank/DDBJ databases">
        <title>Pervasive Adenine N6-methylation of Active Genes in Fungi.</title>
        <authorList>
            <consortium name="DOE Joint Genome Institute"/>
            <person name="Mondo S.J."/>
            <person name="Dannebaum R.O."/>
            <person name="Kuo R.C."/>
            <person name="Labutti K."/>
            <person name="Haridas S."/>
            <person name="Kuo A."/>
            <person name="Salamov A."/>
            <person name="Ahrendt S.R."/>
            <person name="Lipzen A."/>
            <person name="Sullivan W."/>
            <person name="Andreopoulos W.B."/>
            <person name="Clum A."/>
            <person name="Lindquist E."/>
            <person name="Daum C."/>
            <person name="Ramamoorthy G.K."/>
            <person name="Gryganskyi A."/>
            <person name="Culley D."/>
            <person name="Magnuson J.K."/>
            <person name="James T.Y."/>
            <person name="O'Malley M.A."/>
            <person name="Stajich J.E."/>
            <person name="Spatafora J.W."/>
            <person name="Visel A."/>
            <person name="Grigoriev I.V."/>
        </authorList>
    </citation>
    <scope>NUCLEOTIDE SEQUENCE [LARGE SCALE GENOMIC DNA]</scope>
    <source>
        <strain evidence="1 2">NRRL 1336</strain>
    </source>
</reference>
<evidence type="ECO:0000313" key="2">
    <source>
        <dbReference type="Proteomes" id="UP000193560"/>
    </source>
</evidence>
<name>A0A1X2IVF7_9FUNG</name>
<proteinExistence type="predicted"/>
<evidence type="ECO:0000313" key="1">
    <source>
        <dbReference type="EMBL" id="ORZ23055.1"/>
    </source>
</evidence>